<dbReference type="RefSeq" id="WP_107748821.1">
    <property type="nucleotide sequence ID" value="NZ_CP015453.1"/>
</dbReference>
<sequence length="63" mass="6126">MNLTGSIADATAPLSAEFGSLMSEPTGSSAIDTLLQAAFVVPAFLLNLAAGVGADLGSAMGNV</sequence>
<proteinExistence type="predicted"/>
<evidence type="ECO:0000313" key="1">
    <source>
        <dbReference type="EMBL" id="AWH94744.1"/>
    </source>
</evidence>
<dbReference type="EMBL" id="CP015453">
    <property type="protein sequence ID" value="AWH94744.1"/>
    <property type="molecule type" value="Genomic_DNA"/>
</dbReference>
<reference evidence="1 2" key="1">
    <citation type="submission" date="2016-04" db="EMBL/GenBank/DDBJ databases">
        <title>Complete genome sequence of the haloalkaliphilic hydrocarbon-degrading bacterium Dietzia psychralcaliphila ILA-1T, isolated from a drain of a fish product-processing plant.</title>
        <authorList>
            <person name="Zhao J."/>
            <person name="Hu B."/>
            <person name="Geng S."/>
            <person name="Nie Y."/>
            <person name="Tang Y."/>
        </authorList>
    </citation>
    <scope>NUCLEOTIDE SEQUENCE [LARGE SCALE GENOMIC DNA]</scope>
    <source>
        <strain evidence="1 2">ILA-1</strain>
    </source>
</reference>
<dbReference type="AlphaFoldDB" id="A0AAD0JQ59"/>
<protein>
    <submittedName>
        <fullName evidence="1">Uncharacterized protein</fullName>
    </submittedName>
</protein>
<name>A0AAD0JQ59_9ACTN</name>
<dbReference type="KEGG" id="dpc:A6048_03630"/>
<gene>
    <name evidence="1" type="ORF">A6048_03630</name>
</gene>
<evidence type="ECO:0000313" key="2">
    <source>
        <dbReference type="Proteomes" id="UP000244903"/>
    </source>
</evidence>
<accession>A0AAD0JQ59</accession>
<organism evidence="1 2">
    <name type="scientific">Dietzia psychralcaliphila</name>
    <dbReference type="NCBI Taxonomy" id="139021"/>
    <lineage>
        <taxon>Bacteria</taxon>
        <taxon>Bacillati</taxon>
        <taxon>Actinomycetota</taxon>
        <taxon>Actinomycetes</taxon>
        <taxon>Mycobacteriales</taxon>
        <taxon>Dietziaceae</taxon>
        <taxon>Dietzia</taxon>
    </lineage>
</organism>
<keyword evidence="2" id="KW-1185">Reference proteome</keyword>
<dbReference type="Proteomes" id="UP000244903">
    <property type="component" value="Chromosome"/>
</dbReference>